<evidence type="ECO:0000313" key="2">
    <source>
        <dbReference type="Proteomes" id="UP000494255"/>
    </source>
</evidence>
<dbReference type="Proteomes" id="UP000494255">
    <property type="component" value="Unassembled WGS sequence"/>
</dbReference>
<organism evidence="1 2">
    <name type="scientific">Paraburkholderia sediminicola</name>
    <dbReference type="NCBI Taxonomy" id="458836"/>
    <lineage>
        <taxon>Bacteria</taxon>
        <taxon>Pseudomonadati</taxon>
        <taxon>Pseudomonadota</taxon>
        <taxon>Betaproteobacteria</taxon>
        <taxon>Burkholderiales</taxon>
        <taxon>Burkholderiaceae</taxon>
        <taxon>Paraburkholderia</taxon>
    </lineage>
</organism>
<evidence type="ECO:0000313" key="1">
    <source>
        <dbReference type="EMBL" id="CAB3695830.1"/>
    </source>
</evidence>
<sequence length="186" mass="19995">MQIGIAVRTSTPLAMSAMFATFAPSATPRAMLRRGLLCAALISSLCAAPFAHSADPAVAPTADPGTAVASGAQAAMPSAASAATPDDTFLLTIFLRHDESRPLPKINDQLRAQGFFKTFPPPGIEVVSWYVMMGIGQVVTLRVPARRLREVNRAIETTAWGGYRTEFYPTYDYKAQAQQMRSTDGK</sequence>
<proteinExistence type="predicted"/>
<protein>
    <submittedName>
        <fullName evidence="1">Uncharacterized protein</fullName>
    </submittedName>
</protein>
<reference evidence="1 2" key="1">
    <citation type="submission" date="2020-04" db="EMBL/GenBank/DDBJ databases">
        <authorList>
            <person name="De Canck E."/>
        </authorList>
    </citation>
    <scope>NUCLEOTIDE SEQUENCE [LARGE SCALE GENOMIC DNA]</scope>
    <source>
        <strain evidence="1 2">LMG 24238</strain>
    </source>
</reference>
<name>A0A6J5B8K7_9BURK</name>
<dbReference type="AlphaFoldDB" id="A0A6J5B8K7"/>
<dbReference type="EMBL" id="CADIKC010000004">
    <property type="protein sequence ID" value="CAB3695830.1"/>
    <property type="molecule type" value="Genomic_DNA"/>
</dbReference>
<keyword evidence="2" id="KW-1185">Reference proteome</keyword>
<accession>A0A6J5B8K7</accession>
<gene>
    <name evidence="1" type="ORF">LMG24238_03358</name>
</gene>